<accession>A0A120FI60</accession>
<dbReference type="PANTHER" id="PTHR22893">
    <property type="entry name" value="NADH OXIDOREDUCTASE-RELATED"/>
    <property type="match status" value="1"/>
</dbReference>
<evidence type="ECO:0000256" key="3">
    <source>
        <dbReference type="ARBA" id="ARBA00023002"/>
    </source>
</evidence>
<dbReference type="InterPro" id="IPR045247">
    <property type="entry name" value="Oye-like"/>
</dbReference>
<dbReference type="InterPro" id="IPR013785">
    <property type="entry name" value="Aldolase_TIM"/>
</dbReference>
<feature type="domain" description="NADH:flavin oxidoreductase/NADH oxidase N-terminal" evidence="4">
    <location>
        <begin position="4"/>
        <end position="343"/>
    </location>
</feature>
<dbReference type="InterPro" id="IPR001155">
    <property type="entry name" value="OxRdtase_FMN_N"/>
</dbReference>
<dbReference type="Gene3D" id="3.20.20.70">
    <property type="entry name" value="Aldolase class I"/>
    <property type="match status" value="1"/>
</dbReference>
<dbReference type="Proteomes" id="UP000068164">
    <property type="component" value="Unassembled WGS sequence"/>
</dbReference>
<sequence length="374" mass="40811">MKSLFEVYDLRGQKLRNRVVMAPMTRARAKDGIADEQTAQYYRQRAGAGLIVSEGTPISQEGTGFAFIPGIWSDDQVRGWQGVTKAVHEEGGKIFAQIWHVGRMSHTSLQPAGGQPVSSSAKPARDDKSTAYAFNDEGVAGFVEASVPRPLGTDDVARVVNDFANAAANAVAAGFDGVEIHGANGYLLEQFLNPLINDRTDRYGAGNVEDRTRFVLEIVDAVVARIGAEKVGIRLSPFGKLFDMPHHPLIEETYLHLATALAERKLAYVHLKDQGPASAPALSRDFLRKFRESYSGTLILAGSLDKRRAEQFLQDGLIDLAAFGQPFIANPDLVERLRRDLPLATPNRETYYGGGAEGYTDYPVYEGSPDIKAA</sequence>
<evidence type="ECO:0000256" key="2">
    <source>
        <dbReference type="ARBA" id="ARBA00005979"/>
    </source>
</evidence>
<reference evidence="5 6" key="1">
    <citation type="submission" date="2015-11" db="EMBL/GenBank/DDBJ databases">
        <title>Draft Genome Sequence of the Strain BR 10423 (Rhizobium sp.) isolated from nodules of Mimosa pudica.</title>
        <authorList>
            <person name="Barauna A.C."/>
            <person name="Zilli J.E."/>
            <person name="Simoes-Araujo J.L."/>
            <person name="Reis V.M."/>
            <person name="James E.K."/>
            <person name="Reis F.B.Jr."/>
            <person name="Rouws L.F."/>
            <person name="Passos S.R."/>
            <person name="Gois S.R."/>
        </authorList>
    </citation>
    <scope>NUCLEOTIDE SEQUENCE [LARGE SCALE GENOMIC DNA]</scope>
    <source>
        <strain evidence="5 6">BR10423</strain>
    </source>
</reference>
<dbReference type="EMBL" id="LNCD01000105">
    <property type="protein sequence ID" value="KWV47012.1"/>
    <property type="molecule type" value="Genomic_DNA"/>
</dbReference>
<proteinExistence type="inferred from homology"/>
<evidence type="ECO:0000256" key="1">
    <source>
        <dbReference type="ARBA" id="ARBA00001917"/>
    </source>
</evidence>
<dbReference type="FunFam" id="3.20.20.70:FF:000059">
    <property type="entry name" value="N-ethylmaleimide reductase, FMN-linked"/>
    <property type="match status" value="1"/>
</dbReference>
<dbReference type="RefSeq" id="WP_062372398.1">
    <property type="nucleotide sequence ID" value="NZ_LNCD01000105.1"/>
</dbReference>
<dbReference type="GO" id="GO:0005829">
    <property type="term" value="C:cytosol"/>
    <property type="evidence" value="ECO:0007669"/>
    <property type="project" value="UniProtKB-ARBA"/>
</dbReference>
<dbReference type="AlphaFoldDB" id="A0A120FI60"/>
<keyword evidence="6" id="KW-1185">Reference proteome</keyword>
<dbReference type="GO" id="GO:0010181">
    <property type="term" value="F:FMN binding"/>
    <property type="evidence" value="ECO:0007669"/>
    <property type="project" value="InterPro"/>
</dbReference>
<protein>
    <submittedName>
        <fullName evidence="5">Alkene reductase</fullName>
    </submittedName>
</protein>
<evidence type="ECO:0000313" key="6">
    <source>
        <dbReference type="Proteomes" id="UP000068164"/>
    </source>
</evidence>
<dbReference type="OrthoDB" id="9804454at2"/>
<dbReference type="GO" id="GO:0016628">
    <property type="term" value="F:oxidoreductase activity, acting on the CH-CH group of donors, NAD or NADP as acceptor"/>
    <property type="evidence" value="ECO:0007669"/>
    <property type="project" value="UniProtKB-ARBA"/>
</dbReference>
<keyword evidence="3" id="KW-0560">Oxidoreductase</keyword>
<comment type="caution">
    <text evidence="5">The sequence shown here is derived from an EMBL/GenBank/DDBJ whole genome shotgun (WGS) entry which is preliminary data.</text>
</comment>
<evidence type="ECO:0000259" key="4">
    <source>
        <dbReference type="Pfam" id="PF00724"/>
    </source>
</evidence>
<comment type="similarity">
    <text evidence="2">Belongs to the NADH:flavin oxidoreductase/NADH oxidase family.</text>
</comment>
<comment type="cofactor">
    <cofactor evidence="1">
        <name>FMN</name>
        <dbReference type="ChEBI" id="CHEBI:58210"/>
    </cofactor>
</comment>
<gene>
    <name evidence="5" type="ORF">AS026_13645</name>
</gene>
<dbReference type="PANTHER" id="PTHR22893:SF91">
    <property type="entry name" value="NADPH DEHYDROGENASE 2-RELATED"/>
    <property type="match status" value="1"/>
</dbReference>
<name>A0A120FI60_9HYPH</name>
<dbReference type="SUPFAM" id="SSF51395">
    <property type="entry name" value="FMN-linked oxidoreductases"/>
    <property type="match status" value="1"/>
</dbReference>
<evidence type="ECO:0000313" key="5">
    <source>
        <dbReference type="EMBL" id="KWV47012.1"/>
    </source>
</evidence>
<dbReference type="Pfam" id="PF00724">
    <property type="entry name" value="Oxidored_FMN"/>
    <property type="match status" value="1"/>
</dbReference>
<dbReference type="CDD" id="cd02933">
    <property type="entry name" value="OYE_like_FMN"/>
    <property type="match status" value="1"/>
</dbReference>
<organism evidence="5 6">
    <name type="scientific">Rhizobium altiplani</name>
    <dbReference type="NCBI Taxonomy" id="1864509"/>
    <lineage>
        <taxon>Bacteria</taxon>
        <taxon>Pseudomonadati</taxon>
        <taxon>Pseudomonadota</taxon>
        <taxon>Alphaproteobacteria</taxon>
        <taxon>Hyphomicrobiales</taxon>
        <taxon>Rhizobiaceae</taxon>
        <taxon>Rhizobium/Agrobacterium group</taxon>
        <taxon>Rhizobium</taxon>
    </lineage>
</organism>